<feature type="compositionally biased region" description="Polar residues" evidence="1">
    <location>
        <begin position="55"/>
        <end position="77"/>
    </location>
</feature>
<evidence type="ECO:0000256" key="2">
    <source>
        <dbReference type="SAM" id="Phobius"/>
    </source>
</evidence>
<evidence type="ECO:0000313" key="3">
    <source>
        <dbReference type="EMBL" id="KAK3308892.1"/>
    </source>
</evidence>
<feature type="region of interest" description="Disordered" evidence="1">
    <location>
        <begin position="125"/>
        <end position="151"/>
    </location>
</feature>
<dbReference type="EMBL" id="JAUDZG010000002">
    <property type="protein sequence ID" value="KAK3308892.1"/>
    <property type="molecule type" value="Genomic_DNA"/>
</dbReference>
<dbReference type="RefSeq" id="XP_062724672.1">
    <property type="nucleotide sequence ID" value="XM_062861635.1"/>
</dbReference>
<keyword evidence="2" id="KW-1133">Transmembrane helix</keyword>
<feature type="compositionally biased region" description="Low complexity" evidence="1">
    <location>
        <begin position="142"/>
        <end position="151"/>
    </location>
</feature>
<feature type="region of interest" description="Disordered" evidence="1">
    <location>
        <begin position="1"/>
        <end position="20"/>
    </location>
</feature>
<dbReference type="GeneID" id="87880464"/>
<keyword evidence="4" id="KW-1185">Reference proteome</keyword>
<feature type="region of interest" description="Disordered" evidence="1">
    <location>
        <begin position="220"/>
        <end position="434"/>
    </location>
</feature>
<reference evidence="3" key="1">
    <citation type="journal article" date="2023" name="Mol. Phylogenet. Evol.">
        <title>Genome-scale phylogeny and comparative genomics of the fungal order Sordariales.</title>
        <authorList>
            <person name="Hensen N."/>
            <person name="Bonometti L."/>
            <person name="Westerberg I."/>
            <person name="Brannstrom I.O."/>
            <person name="Guillou S."/>
            <person name="Cros-Aarteil S."/>
            <person name="Calhoun S."/>
            <person name="Haridas S."/>
            <person name="Kuo A."/>
            <person name="Mondo S."/>
            <person name="Pangilinan J."/>
            <person name="Riley R."/>
            <person name="LaButti K."/>
            <person name="Andreopoulos B."/>
            <person name="Lipzen A."/>
            <person name="Chen C."/>
            <person name="Yan M."/>
            <person name="Daum C."/>
            <person name="Ng V."/>
            <person name="Clum A."/>
            <person name="Steindorff A."/>
            <person name="Ohm R.A."/>
            <person name="Martin F."/>
            <person name="Silar P."/>
            <person name="Natvig D.O."/>
            <person name="Lalanne C."/>
            <person name="Gautier V."/>
            <person name="Ament-Velasquez S.L."/>
            <person name="Kruys A."/>
            <person name="Hutchinson M.I."/>
            <person name="Powell A.J."/>
            <person name="Barry K."/>
            <person name="Miller A.N."/>
            <person name="Grigoriev I.V."/>
            <person name="Debuchy R."/>
            <person name="Gladieux P."/>
            <person name="Hiltunen Thoren M."/>
            <person name="Johannesson H."/>
        </authorList>
    </citation>
    <scope>NUCLEOTIDE SEQUENCE</scope>
    <source>
        <strain evidence="3">CBS 333.67</strain>
    </source>
</reference>
<feature type="compositionally biased region" description="Pro residues" evidence="1">
    <location>
        <begin position="301"/>
        <end position="314"/>
    </location>
</feature>
<protein>
    <recommendedName>
        <fullName evidence="5">Transmembrane protein</fullName>
    </recommendedName>
</protein>
<gene>
    <name evidence="3" type="ORF">B0T15DRAFT_121981</name>
</gene>
<feature type="transmembrane region" description="Helical" evidence="2">
    <location>
        <begin position="82"/>
        <end position="106"/>
    </location>
</feature>
<dbReference type="Proteomes" id="UP001273166">
    <property type="component" value="Unassembled WGS sequence"/>
</dbReference>
<feature type="compositionally biased region" description="Low complexity" evidence="1">
    <location>
        <begin position="375"/>
        <end position="385"/>
    </location>
</feature>
<feature type="compositionally biased region" description="Pro residues" evidence="1">
    <location>
        <begin position="267"/>
        <end position="293"/>
    </location>
</feature>
<reference evidence="3" key="2">
    <citation type="submission" date="2023-06" db="EMBL/GenBank/DDBJ databases">
        <authorList>
            <consortium name="Lawrence Berkeley National Laboratory"/>
            <person name="Mondo S.J."/>
            <person name="Hensen N."/>
            <person name="Bonometti L."/>
            <person name="Westerberg I."/>
            <person name="Brannstrom I.O."/>
            <person name="Guillou S."/>
            <person name="Cros-Aarteil S."/>
            <person name="Calhoun S."/>
            <person name="Haridas S."/>
            <person name="Kuo A."/>
            <person name="Pangilinan J."/>
            <person name="Riley R."/>
            <person name="Labutti K."/>
            <person name="Andreopoulos B."/>
            <person name="Lipzen A."/>
            <person name="Chen C."/>
            <person name="Yanf M."/>
            <person name="Daum C."/>
            <person name="Ng V."/>
            <person name="Clum A."/>
            <person name="Steindorff A."/>
            <person name="Ohm R."/>
            <person name="Martin F."/>
            <person name="Silar P."/>
            <person name="Natvig D."/>
            <person name="Lalanne C."/>
            <person name="Gautier V."/>
            <person name="Ament-Velasquez S.L."/>
            <person name="Kruys A."/>
            <person name="Hutchinson M.I."/>
            <person name="Powell A.J."/>
            <person name="Barry K."/>
            <person name="Miller A.N."/>
            <person name="Grigoriev I.V."/>
            <person name="Debuchy R."/>
            <person name="Gladieux P."/>
            <person name="Thoren M.H."/>
            <person name="Johannesson H."/>
        </authorList>
    </citation>
    <scope>NUCLEOTIDE SEQUENCE</scope>
    <source>
        <strain evidence="3">CBS 333.67</strain>
    </source>
</reference>
<evidence type="ECO:0000313" key="4">
    <source>
        <dbReference type="Proteomes" id="UP001273166"/>
    </source>
</evidence>
<name>A0AAJ0GZD0_9PEZI</name>
<keyword evidence="2" id="KW-0812">Transmembrane</keyword>
<feature type="compositionally biased region" description="Polar residues" evidence="1">
    <location>
        <begin position="338"/>
        <end position="349"/>
    </location>
</feature>
<dbReference type="PRINTS" id="PR01217">
    <property type="entry name" value="PRICHEXTENSN"/>
</dbReference>
<feature type="compositionally biased region" description="Pro residues" evidence="1">
    <location>
        <begin position="222"/>
        <end position="242"/>
    </location>
</feature>
<evidence type="ECO:0000256" key="1">
    <source>
        <dbReference type="SAM" id="MobiDB-lite"/>
    </source>
</evidence>
<sequence>MHGVLRLRSRLTSNPERREPTAALTAFPPVEITSTILTIAVSPCCGPQTKAPSVEPSNVSSGSTSDSRQTPTPTPSGRSLPAVAILAITIGGALFVFGAFCLLFAFRRRARKCRKVATMYPDTGGYRTAQAIRPDTPPTRPSSPSGSSSLSTQALLDLGFSPDADEPVCLPQQAQHQARTQTPVDRRSVDTLFALRYYYNHEASRHLLVSSPAELPATPLVRPVPAPLPTPPPSTSPTPNRRPFPKRTSSRRREGVYLNPAGEPWVNVPPPAIPLPAPPATAPKSAPRPPQSRPQPRFSLFPPPSKPPMIPSLRPPHRLGRSQASVPSTRPEQRQASKHQSQGRAQQEQGRQKRNFSRPTPISTCPANIPLPTRAPASAPASSSGSGSGSKLKEEGLPKSGTPSLAAAAVVTAYSPPPLDPPASSSRKSLPSRLWSWGWGNETAMGRGMGTAWVGRWSPDLHAANQEG</sequence>
<feature type="region of interest" description="Disordered" evidence="1">
    <location>
        <begin position="48"/>
        <end position="78"/>
    </location>
</feature>
<organism evidence="3 4">
    <name type="scientific">Chaetomium strumarium</name>
    <dbReference type="NCBI Taxonomy" id="1170767"/>
    <lineage>
        <taxon>Eukaryota</taxon>
        <taxon>Fungi</taxon>
        <taxon>Dikarya</taxon>
        <taxon>Ascomycota</taxon>
        <taxon>Pezizomycotina</taxon>
        <taxon>Sordariomycetes</taxon>
        <taxon>Sordariomycetidae</taxon>
        <taxon>Sordariales</taxon>
        <taxon>Chaetomiaceae</taxon>
        <taxon>Chaetomium</taxon>
    </lineage>
</organism>
<comment type="caution">
    <text evidence="3">The sequence shown here is derived from an EMBL/GenBank/DDBJ whole genome shotgun (WGS) entry which is preliminary data.</text>
</comment>
<accession>A0AAJ0GZD0</accession>
<evidence type="ECO:0008006" key="5">
    <source>
        <dbReference type="Google" id="ProtNLM"/>
    </source>
</evidence>
<proteinExistence type="predicted"/>
<feature type="compositionally biased region" description="Polar residues" evidence="1">
    <location>
        <begin position="357"/>
        <end position="366"/>
    </location>
</feature>
<keyword evidence="2" id="KW-0472">Membrane</keyword>
<dbReference type="AlphaFoldDB" id="A0AAJ0GZD0"/>